<evidence type="ECO:0000313" key="4">
    <source>
        <dbReference type="Proteomes" id="UP000663929"/>
    </source>
</evidence>
<sequence>MAHTATRVTDVLTREEIRDLVTPTDWEGLASLAVSWGLIAATFWMAAAFPHPLTWLVAIVLLGGRQLGLAILMHETSHRSLFRSRFLNEFAGEWLCAAPTWNHMRAYRTHHLAHHAHTNTDKDTDLGLVAPFPVSRASLYRKLLRDLVGLTGLKRIVGLLMMDFGFVTYTASVNAVAIDQRGRSIGQVLSHGFRQAGPVLLTNGILFAILFLAGHGWLYLLWVAAWLTTYSLFMRVRAIAEHACTSSSTNPFENTRTTYANLLARCTVAPHHVNYHLEHHLLMTVPHYRLPKMHRMLKQRGALTESPVASGYLEVLRMASTG</sequence>
<protein>
    <submittedName>
        <fullName evidence="3">Fatty acid desaturase family protein</fullName>
    </submittedName>
</protein>
<accession>A0A8A4TNG0</accession>
<dbReference type="EMBL" id="CP071793">
    <property type="protein sequence ID" value="QTD50468.1"/>
    <property type="molecule type" value="Genomic_DNA"/>
</dbReference>
<dbReference type="Proteomes" id="UP000663929">
    <property type="component" value="Chromosome"/>
</dbReference>
<dbReference type="GO" id="GO:0042284">
    <property type="term" value="F:sphingolipid delta-4 desaturase activity"/>
    <property type="evidence" value="ECO:0007669"/>
    <property type="project" value="TreeGrafter"/>
</dbReference>
<feature type="transmembrane region" description="Helical" evidence="1">
    <location>
        <begin position="198"/>
        <end position="227"/>
    </location>
</feature>
<dbReference type="PANTHER" id="PTHR12879:SF8">
    <property type="entry name" value="SPHINGOLIPID DELTA(4)-DESATURASE DES1"/>
    <property type="match status" value="1"/>
</dbReference>
<dbReference type="CDD" id="cd03510">
    <property type="entry name" value="Rhizobitoxine-FADS-like"/>
    <property type="match status" value="1"/>
</dbReference>
<dbReference type="KEGG" id="scor:J3U87_33205"/>
<keyword evidence="1" id="KW-0812">Transmembrane</keyword>
<dbReference type="AlphaFoldDB" id="A0A8A4TNG0"/>
<feature type="transmembrane region" description="Helical" evidence="1">
    <location>
        <begin position="156"/>
        <end position="178"/>
    </location>
</feature>
<dbReference type="InterPro" id="IPR005804">
    <property type="entry name" value="FA_desaturase_dom"/>
</dbReference>
<feature type="transmembrane region" description="Helical" evidence="1">
    <location>
        <begin position="53"/>
        <end position="73"/>
    </location>
</feature>
<proteinExistence type="predicted"/>
<dbReference type="GO" id="GO:0016020">
    <property type="term" value="C:membrane"/>
    <property type="evidence" value="ECO:0007669"/>
    <property type="project" value="GOC"/>
</dbReference>
<feature type="transmembrane region" description="Helical" evidence="1">
    <location>
        <begin position="28"/>
        <end position="47"/>
    </location>
</feature>
<keyword evidence="1" id="KW-0472">Membrane</keyword>
<organism evidence="3 4">
    <name type="scientific">Sulfidibacter corallicola</name>
    <dbReference type="NCBI Taxonomy" id="2818388"/>
    <lineage>
        <taxon>Bacteria</taxon>
        <taxon>Pseudomonadati</taxon>
        <taxon>Acidobacteriota</taxon>
        <taxon>Holophagae</taxon>
        <taxon>Acanthopleuribacterales</taxon>
        <taxon>Acanthopleuribacteraceae</taxon>
        <taxon>Sulfidibacter</taxon>
    </lineage>
</organism>
<reference evidence="3" key="1">
    <citation type="submission" date="2021-03" db="EMBL/GenBank/DDBJ databases">
        <title>Acanthopleuribacteraceae sp. M133.</title>
        <authorList>
            <person name="Wang G."/>
        </authorList>
    </citation>
    <scope>NUCLEOTIDE SEQUENCE</scope>
    <source>
        <strain evidence="3">M133</strain>
    </source>
</reference>
<dbReference type="PANTHER" id="PTHR12879">
    <property type="entry name" value="SPHINGOLIPID DELTA 4 DESATURASE/C-4 HYDROXYLASE PROTEIN DES2"/>
    <property type="match status" value="1"/>
</dbReference>
<dbReference type="Pfam" id="PF00487">
    <property type="entry name" value="FA_desaturase"/>
    <property type="match status" value="1"/>
</dbReference>
<name>A0A8A4TNG0_SULCO</name>
<evidence type="ECO:0000313" key="3">
    <source>
        <dbReference type="EMBL" id="QTD50468.1"/>
    </source>
</evidence>
<keyword evidence="4" id="KW-1185">Reference proteome</keyword>
<dbReference type="RefSeq" id="WP_237380187.1">
    <property type="nucleotide sequence ID" value="NZ_CP071793.1"/>
</dbReference>
<feature type="domain" description="Fatty acid desaturase" evidence="2">
    <location>
        <begin position="54"/>
        <end position="300"/>
    </location>
</feature>
<evidence type="ECO:0000259" key="2">
    <source>
        <dbReference type="Pfam" id="PF00487"/>
    </source>
</evidence>
<keyword evidence="1" id="KW-1133">Transmembrane helix</keyword>
<evidence type="ECO:0000256" key="1">
    <source>
        <dbReference type="SAM" id="Phobius"/>
    </source>
</evidence>
<dbReference type="GO" id="GO:0046513">
    <property type="term" value="P:ceramide biosynthetic process"/>
    <property type="evidence" value="ECO:0007669"/>
    <property type="project" value="TreeGrafter"/>
</dbReference>
<gene>
    <name evidence="3" type="ORF">J3U87_33205</name>
</gene>